<keyword evidence="3" id="KW-1185">Reference proteome</keyword>
<dbReference type="InterPro" id="IPR012336">
    <property type="entry name" value="Thioredoxin-like_fold"/>
</dbReference>
<organism evidence="2 3">
    <name type="scientific">Desulfacinum hydrothermale DSM 13146</name>
    <dbReference type="NCBI Taxonomy" id="1121390"/>
    <lineage>
        <taxon>Bacteria</taxon>
        <taxon>Pseudomonadati</taxon>
        <taxon>Thermodesulfobacteriota</taxon>
        <taxon>Syntrophobacteria</taxon>
        <taxon>Syntrophobacterales</taxon>
        <taxon>Syntrophobacteraceae</taxon>
        <taxon>Desulfacinum</taxon>
    </lineage>
</organism>
<dbReference type="EMBL" id="FWXF01000009">
    <property type="protein sequence ID" value="SMC24093.1"/>
    <property type="molecule type" value="Genomic_DNA"/>
</dbReference>
<protein>
    <submittedName>
        <fullName evidence="2">Thioredoxin domain-containing protein</fullName>
    </submittedName>
</protein>
<accession>A0A1W1XJD6</accession>
<dbReference type="RefSeq" id="WP_084057667.1">
    <property type="nucleotide sequence ID" value="NZ_FWXF01000009.1"/>
</dbReference>
<dbReference type="OrthoDB" id="5431858at2"/>
<reference evidence="2 3" key="1">
    <citation type="submission" date="2017-04" db="EMBL/GenBank/DDBJ databases">
        <authorList>
            <person name="Afonso C.L."/>
            <person name="Miller P.J."/>
            <person name="Scott M.A."/>
            <person name="Spackman E."/>
            <person name="Goraichik I."/>
            <person name="Dimitrov K.M."/>
            <person name="Suarez D.L."/>
            <person name="Swayne D.E."/>
        </authorList>
    </citation>
    <scope>NUCLEOTIDE SEQUENCE [LARGE SCALE GENOMIC DNA]</scope>
    <source>
        <strain evidence="2 3">DSM 13146</strain>
    </source>
</reference>
<dbReference type="Gene3D" id="3.40.30.10">
    <property type="entry name" value="Glutaredoxin"/>
    <property type="match status" value="1"/>
</dbReference>
<dbReference type="SUPFAM" id="SSF52833">
    <property type="entry name" value="Thioredoxin-like"/>
    <property type="match status" value="1"/>
</dbReference>
<gene>
    <name evidence="2" type="ORF">SAMN02746041_01936</name>
</gene>
<evidence type="ECO:0000313" key="3">
    <source>
        <dbReference type="Proteomes" id="UP000192783"/>
    </source>
</evidence>
<dbReference type="PANTHER" id="PTHR36450">
    <property type="entry name" value="THIOREDOXIN"/>
    <property type="match status" value="1"/>
</dbReference>
<sequence length="172" mass="18483">MAKVRSLNVAGRKVGVVGLDELLEAQGKELASLPAPTARQRLLEELSRQNYIPAAARQAYADAFYRELLRHAGLPVPDEAREESSVLILGPGCAQCDASERTVMEILSAEQLQVSVDHVRDPVAIAEMGVVAVPALLVGQRVLFAGRIPPKAKLRNLLLSALRSPASSGDER</sequence>
<dbReference type="InterPro" id="IPR005243">
    <property type="entry name" value="THIRX-like_proc"/>
</dbReference>
<dbReference type="AlphaFoldDB" id="A0A1W1XJD6"/>
<dbReference type="PANTHER" id="PTHR36450:SF1">
    <property type="entry name" value="THIOREDOXIN"/>
    <property type="match status" value="1"/>
</dbReference>
<dbReference type="InterPro" id="IPR036249">
    <property type="entry name" value="Thioredoxin-like_sf"/>
</dbReference>
<dbReference type="STRING" id="1121390.SAMN02746041_01936"/>
<name>A0A1W1XJD6_9BACT</name>
<feature type="domain" description="Thioredoxin-like fold" evidence="1">
    <location>
        <begin position="86"/>
        <end position="158"/>
    </location>
</feature>
<evidence type="ECO:0000313" key="2">
    <source>
        <dbReference type="EMBL" id="SMC24093.1"/>
    </source>
</evidence>
<dbReference type="Pfam" id="PF13192">
    <property type="entry name" value="Thioredoxin_3"/>
    <property type="match status" value="1"/>
</dbReference>
<dbReference type="Proteomes" id="UP000192783">
    <property type="component" value="Unassembled WGS sequence"/>
</dbReference>
<proteinExistence type="predicted"/>
<evidence type="ECO:0000259" key="1">
    <source>
        <dbReference type="Pfam" id="PF13192"/>
    </source>
</evidence>